<dbReference type="SUPFAM" id="SSF54523">
    <property type="entry name" value="Pili subunits"/>
    <property type="match status" value="1"/>
</dbReference>
<dbReference type="Pfam" id="PF07963">
    <property type="entry name" value="N_methyl"/>
    <property type="match status" value="1"/>
</dbReference>
<evidence type="ECO:0000313" key="2">
    <source>
        <dbReference type="EMBL" id="QJE02652.1"/>
    </source>
</evidence>
<keyword evidence="3" id="KW-1185">Reference proteome</keyword>
<dbReference type="EMBL" id="CP051685">
    <property type="protein sequence ID" value="QJE02652.1"/>
    <property type="molecule type" value="Genomic_DNA"/>
</dbReference>
<accession>A0A7Z2ZW01</accession>
<dbReference type="Gene3D" id="3.30.700.10">
    <property type="entry name" value="Glycoprotein, Type 4 Pilin"/>
    <property type="match status" value="1"/>
</dbReference>
<dbReference type="RefSeq" id="WP_170204734.1">
    <property type="nucleotide sequence ID" value="NZ_CP051685.1"/>
</dbReference>
<dbReference type="InterPro" id="IPR045584">
    <property type="entry name" value="Pilin-like"/>
</dbReference>
<keyword evidence="1" id="KW-0812">Transmembrane</keyword>
<dbReference type="KEGG" id="mfy:HH212_23695"/>
<evidence type="ECO:0000256" key="1">
    <source>
        <dbReference type="SAM" id="Phobius"/>
    </source>
</evidence>
<keyword evidence="1" id="KW-1133">Transmembrane helix</keyword>
<dbReference type="AlphaFoldDB" id="A0A7Z2ZW01"/>
<sequence length="314" mass="32820">MKILRARRQAGFTLVEAVMVIVIVGVLAGIVAVFIRAPVLGYRDSVDRAEITDQADLALRRMARDVRLALPNSVRVSADGSAVELLQTRSGARYLDSDDGLAGAAVLSFDDPAQAVFTALAPPPSFSRVRKGDFVVVYNLGEGMGSANAYQLAATGVGACPTGGAATAAGNIACINADPASTTVAVNGANVPAMRITLAGNPFAYQDVALPSPQKRFQVVSGPVSLYCQARADGTLDLWRAWGYAIAAAQPVPPSDGQRALVATRLTRCGGLFSYSTAAAQRTGLLGINLELRGRYDSAPAIRLVHQVHVDNTP</sequence>
<gene>
    <name evidence="2" type="ORF">HH212_23695</name>
</gene>
<dbReference type="PROSITE" id="PS00409">
    <property type="entry name" value="PROKAR_NTER_METHYL"/>
    <property type="match status" value="1"/>
</dbReference>
<proteinExistence type="predicted"/>
<dbReference type="Proteomes" id="UP000502415">
    <property type="component" value="Chromosome"/>
</dbReference>
<dbReference type="InterPro" id="IPR012902">
    <property type="entry name" value="N_methyl_site"/>
</dbReference>
<protein>
    <submittedName>
        <fullName evidence="2">Type II secretion system protein</fullName>
    </submittedName>
</protein>
<evidence type="ECO:0000313" key="3">
    <source>
        <dbReference type="Proteomes" id="UP000502415"/>
    </source>
</evidence>
<name>A0A7Z2ZW01_9BURK</name>
<feature type="transmembrane region" description="Helical" evidence="1">
    <location>
        <begin position="12"/>
        <end position="35"/>
    </location>
</feature>
<organism evidence="2 3">
    <name type="scientific">Massilia forsythiae</name>
    <dbReference type="NCBI Taxonomy" id="2728020"/>
    <lineage>
        <taxon>Bacteria</taxon>
        <taxon>Pseudomonadati</taxon>
        <taxon>Pseudomonadota</taxon>
        <taxon>Betaproteobacteria</taxon>
        <taxon>Burkholderiales</taxon>
        <taxon>Oxalobacteraceae</taxon>
        <taxon>Telluria group</taxon>
        <taxon>Massilia</taxon>
    </lineage>
</organism>
<reference evidence="2 3" key="1">
    <citation type="submission" date="2020-04" db="EMBL/GenBank/DDBJ databases">
        <title>Genome sequencing of novel species.</title>
        <authorList>
            <person name="Heo J."/>
            <person name="Kim S.-J."/>
            <person name="Kim J.-S."/>
            <person name="Hong S.-B."/>
            <person name="Kwon S.-W."/>
        </authorList>
    </citation>
    <scope>NUCLEOTIDE SEQUENCE [LARGE SCALE GENOMIC DNA]</scope>
    <source>
        <strain evidence="2 3">GN2-R2</strain>
    </source>
</reference>
<dbReference type="NCBIfam" id="TIGR02532">
    <property type="entry name" value="IV_pilin_GFxxxE"/>
    <property type="match status" value="1"/>
</dbReference>
<keyword evidence="1" id="KW-0472">Membrane</keyword>